<feature type="domain" description="Aminoacyl-transfer RNA synthetases class-II family profile" evidence="15">
    <location>
        <begin position="171"/>
        <end position="413"/>
    </location>
</feature>
<reference evidence="16 17" key="1">
    <citation type="journal article" date="2009" name="Appl. Environ. Microbiol.">
        <title>Community genomic and proteomic analyses of chemoautotrophic iron-oxidizing "Leptospirillum rubarum" (Group II) and "Leptospirillum ferrodiazotrophum" (Group III) bacteria in acid mine drainage biofilms.</title>
        <authorList>
            <person name="Goltsman D.S."/>
            <person name="Denef V.J."/>
            <person name="Singer S.W."/>
            <person name="VerBerkmoes N.C."/>
            <person name="Lefsrud M."/>
            <person name="Mueller R.S."/>
            <person name="Dick G.J."/>
            <person name="Sun C.L."/>
            <person name="Wheeler K.E."/>
            <person name="Zemla A."/>
            <person name="Baker B.J."/>
            <person name="Hauser L."/>
            <person name="Land M."/>
            <person name="Shah M.B."/>
            <person name="Thelen M.P."/>
            <person name="Hettich R.L."/>
            <person name="Banfield J.F."/>
        </authorList>
    </citation>
    <scope>NUCLEOTIDE SEQUENCE [LARGE SCALE GENOMIC DNA]</scope>
</reference>
<dbReference type="Proteomes" id="UP000009374">
    <property type="component" value="Unassembled WGS sequence"/>
</dbReference>
<dbReference type="Pfam" id="PF00587">
    <property type="entry name" value="tRNA-synt_2b"/>
    <property type="match status" value="1"/>
</dbReference>
<dbReference type="InterPro" id="IPR002317">
    <property type="entry name" value="Ser-tRNA-ligase_type_1"/>
</dbReference>
<evidence type="ECO:0000256" key="2">
    <source>
        <dbReference type="ARBA" id="ARBA00005045"/>
    </source>
</evidence>
<evidence type="ECO:0000259" key="15">
    <source>
        <dbReference type="PROSITE" id="PS50862"/>
    </source>
</evidence>
<dbReference type="GO" id="GO:0004828">
    <property type="term" value="F:serine-tRNA ligase activity"/>
    <property type="evidence" value="ECO:0007669"/>
    <property type="project" value="UniProtKB-UniRule"/>
</dbReference>
<protein>
    <recommendedName>
        <fullName evidence="12">Serine--tRNA ligase</fullName>
        <ecNumber evidence="12">6.1.1.11</ecNumber>
    </recommendedName>
    <alternativeName>
        <fullName evidence="12">Seryl-tRNA synthetase</fullName>
        <shortName evidence="12">SerRS</shortName>
    </alternativeName>
    <alternativeName>
        <fullName evidence="12">Seryl-tRNA(Ser/Sec) synthetase</fullName>
    </alternativeName>
</protein>
<evidence type="ECO:0000256" key="3">
    <source>
        <dbReference type="ARBA" id="ARBA00010728"/>
    </source>
</evidence>
<dbReference type="InterPro" id="IPR015866">
    <property type="entry name" value="Ser-tRNA-synth_1_N"/>
</dbReference>
<dbReference type="HAMAP" id="MF_00176">
    <property type="entry name" value="Ser_tRNA_synth_type1"/>
    <property type="match status" value="1"/>
</dbReference>
<keyword evidence="17" id="KW-1185">Reference proteome</keyword>
<comment type="function">
    <text evidence="12">Catalyzes the attachment of serine to tRNA(Ser). Is also able to aminoacylate tRNA(Sec) with serine, to form the misacylated tRNA L-seryl-tRNA(Sec), which will be further converted into selenocysteinyl-tRNA(Sec).</text>
</comment>
<evidence type="ECO:0000256" key="14">
    <source>
        <dbReference type="PIRSR" id="PIRSR001529-2"/>
    </source>
</evidence>
<feature type="binding site" evidence="13">
    <location>
        <position position="386"/>
    </location>
    <ligand>
        <name>L-serine</name>
        <dbReference type="ChEBI" id="CHEBI:33384"/>
    </ligand>
</feature>
<evidence type="ECO:0000313" key="16">
    <source>
        <dbReference type="EMBL" id="EES52366.1"/>
    </source>
</evidence>
<comment type="caution">
    <text evidence="12">Lacks conserved residue(s) required for the propagation of feature annotation.</text>
</comment>
<dbReference type="CDD" id="cd00770">
    <property type="entry name" value="SerRS_core"/>
    <property type="match status" value="1"/>
</dbReference>
<evidence type="ECO:0000313" key="17">
    <source>
        <dbReference type="Proteomes" id="UP000009374"/>
    </source>
</evidence>
<feature type="binding site" evidence="13">
    <location>
        <position position="265"/>
    </location>
    <ligand>
        <name>L-serine</name>
        <dbReference type="ChEBI" id="CHEBI:33384"/>
    </ligand>
</feature>
<accession>C6HYT1</accession>
<keyword evidence="8 12" id="KW-0648">Protein biosynthesis</keyword>
<keyword evidence="5 12" id="KW-0436">Ligase</keyword>
<feature type="binding site" evidence="12">
    <location>
        <begin position="234"/>
        <end position="236"/>
    </location>
    <ligand>
        <name>L-serine</name>
        <dbReference type="ChEBI" id="CHEBI:33384"/>
    </ligand>
</feature>
<dbReference type="EC" id="6.1.1.11" evidence="12"/>
<comment type="catalytic activity">
    <reaction evidence="10 12">
        <text>tRNA(Sec) + L-serine + ATP = L-seryl-tRNA(Sec) + AMP + diphosphate + H(+)</text>
        <dbReference type="Rhea" id="RHEA:42580"/>
        <dbReference type="Rhea" id="RHEA-COMP:9742"/>
        <dbReference type="Rhea" id="RHEA-COMP:10128"/>
        <dbReference type="ChEBI" id="CHEBI:15378"/>
        <dbReference type="ChEBI" id="CHEBI:30616"/>
        <dbReference type="ChEBI" id="CHEBI:33019"/>
        <dbReference type="ChEBI" id="CHEBI:33384"/>
        <dbReference type="ChEBI" id="CHEBI:78442"/>
        <dbReference type="ChEBI" id="CHEBI:78533"/>
        <dbReference type="ChEBI" id="CHEBI:456215"/>
        <dbReference type="EC" id="6.1.1.11"/>
    </reaction>
</comment>
<evidence type="ECO:0000256" key="1">
    <source>
        <dbReference type="ARBA" id="ARBA00004496"/>
    </source>
</evidence>
<dbReference type="GO" id="GO:0016260">
    <property type="term" value="P:selenocysteine biosynthetic process"/>
    <property type="evidence" value="ECO:0007669"/>
    <property type="project" value="UniProtKB-UniRule"/>
</dbReference>
<feature type="binding site" evidence="13">
    <location>
        <position position="234"/>
    </location>
    <ligand>
        <name>L-serine</name>
        <dbReference type="ChEBI" id="CHEBI:33384"/>
    </ligand>
</feature>
<comment type="subunit">
    <text evidence="12">Homodimer. The tRNA molecule binds across the dimer.</text>
</comment>
<feature type="binding site" evidence="12 13">
    <location>
        <position position="288"/>
    </location>
    <ligand>
        <name>L-serine</name>
        <dbReference type="ChEBI" id="CHEBI:33384"/>
    </ligand>
</feature>
<dbReference type="InterPro" id="IPR002314">
    <property type="entry name" value="aa-tRNA-synt_IIb"/>
</dbReference>
<dbReference type="Pfam" id="PF02403">
    <property type="entry name" value="Seryl_tRNA_N"/>
    <property type="match status" value="1"/>
</dbReference>
<evidence type="ECO:0000256" key="11">
    <source>
        <dbReference type="ARBA" id="ARBA00048823"/>
    </source>
</evidence>
<comment type="subcellular location">
    <subcellularLocation>
        <location evidence="1 12">Cytoplasm</location>
    </subcellularLocation>
</comment>
<dbReference type="Gene3D" id="1.10.287.40">
    <property type="entry name" value="Serine-tRNA synthetase, tRNA binding domain"/>
    <property type="match status" value="1"/>
</dbReference>
<comment type="domain">
    <text evidence="12">Consists of two distinct domains, a catalytic core and a N-terminal extension that is involved in tRNA binding.</text>
</comment>
<dbReference type="SUPFAM" id="SSF55681">
    <property type="entry name" value="Class II aaRS and biotin synthetases"/>
    <property type="match status" value="1"/>
</dbReference>
<evidence type="ECO:0000256" key="6">
    <source>
        <dbReference type="ARBA" id="ARBA00022741"/>
    </source>
</evidence>
<dbReference type="PRINTS" id="PR00981">
    <property type="entry name" value="TRNASYNTHSER"/>
</dbReference>
<evidence type="ECO:0000256" key="7">
    <source>
        <dbReference type="ARBA" id="ARBA00022840"/>
    </source>
</evidence>
<dbReference type="InterPro" id="IPR045864">
    <property type="entry name" value="aa-tRNA-synth_II/BPL/LPL"/>
</dbReference>
<evidence type="ECO:0000256" key="10">
    <source>
        <dbReference type="ARBA" id="ARBA00047929"/>
    </source>
</evidence>
<dbReference type="PANTHER" id="PTHR43697">
    <property type="entry name" value="SERYL-TRNA SYNTHETASE"/>
    <property type="match status" value="1"/>
</dbReference>
<gene>
    <name evidence="12" type="primary">serS</name>
    <name evidence="16" type="ORF">UBAL3_94240163</name>
</gene>
<dbReference type="InterPro" id="IPR033729">
    <property type="entry name" value="SerRS_core"/>
</dbReference>
<proteinExistence type="inferred from homology"/>
<dbReference type="EMBL" id="GG693878">
    <property type="protein sequence ID" value="EES52366.1"/>
    <property type="molecule type" value="Genomic_DNA"/>
</dbReference>
<comment type="pathway">
    <text evidence="2 12">Aminoacyl-tRNA biosynthesis; selenocysteinyl-tRNA(Sec) biosynthesis; L-seryl-tRNA(Sec) from L-serine and tRNA(Sec): step 1/1.</text>
</comment>
<keyword evidence="9 12" id="KW-0030">Aminoacyl-tRNA synthetase</keyword>
<evidence type="ECO:0000256" key="9">
    <source>
        <dbReference type="ARBA" id="ARBA00023146"/>
    </source>
</evidence>
<evidence type="ECO:0000256" key="8">
    <source>
        <dbReference type="ARBA" id="ARBA00022917"/>
    </source>
</evidence>
<evidence type="ECO:0000256" key="13">
    <source>
        <dbReference type="PIRSR" id="PIRSR001529-1"/>
    </source>
</evidence>
<dbReference type="GO" id="GO:0006434">
    <property type="term" value="P:seryl-tRNA aminoacylation"/>
    <property type="evidence" value="ECO:0007669"/>
    <property type="project" value="UniProtKB-UniRule"/>
</dbReference>
<feature type="binding site" evidence="12 14">
    <location>
        <begin position="352"/>
        <end position="355"/>
    </location>
    <ligand>
        <name>ATP</name>
        <dbReference type="ChEBI" id="CHEBI:30616"/>
    </ligand>
</feature>
<dbReference type="PROSITE" id="PS50862">
    <property type="entry name" value="AA_TRNA_LIGASE_II"/>
    <property type="match status" value="1"/>
</dbReference>
<dbReference type="PIRSF" id="PIRSF001529">
    <property type="entry name" value="Ser-tRNA-synth_IIa"/>
    <property type="match status" value="1"/>
</dbReference>
<evidence type="ECO:0000256" key="12">
    <source>
        <dbReference type="HAMAP-Rule" id="MF_00176"/>
    </source>
</evidence>
<evidence type="ECO:0000256" key="5">
    <source>
        <dbReference type="ARBA" id="ARBA00022598"/>
    </source>
</evidence>
<dbReference type="NCBIfam" id="TIGR00414">
    <property type="entry name" value="serS"/>
    <property type="match status" value="1"/>
</dbReference>
<name>C6HYT1_9BACT</name>
<dbReference type="SUPFAM" id="SSF46589">
    <property type="entry name" value="tRNA-binding arm"/>
    <property type="match status" value="1"/>
</dbReference>
<keyword evidence="6 12" id="KW-0547">Nucleotide-binding</keyword>
<dbReference type="InterPro" id="IPR042103">
    <property type="entry name" value="SerRS_1_N_sf"/>
</dbReference>
<dbReference type="GO" id="GO:0005524">
    <property type="term" value="F:ATP binding"/>
    <property type="evidence" value="ECO:0007669"/>
    <property type="project" value="UniProtKB-UniRule"/>
</dbReference>
<dbReference type="PANTHER" id="PTHR43697:SF1">
    <property type="entry name" value="SERINE--TRNA LIGASE"/>
    <property type="match status" value="1"/>
</dbReference>
<organism evidence="16 17">
    <name type="scientific">Leptospirillum ferrodiazotrophum</name>
    <dbReference type="NCBI Taxonomy" id="412449"/>
    <lineage>
        <taxon>Bacteria</taxon>
        <taxon>Pseudomonadati</taxon>
        <taxon>Nitrospirota</taxon>
        <taxon>Nitrospiria</taxon>
        <taxon>Nitrospirales</taxon>
        <taxon>Nitrospiraceae</taxon>
        <taxon>Leptospirillum</taxon>
    </lineage>
</organism>
<dbReference type="InterPro" id="IPR010978">
    <property type="entry name" value="tRNA-bd_arm"/>
</dbReference>
<comment type="similarity">
    <text evidence="3 12">Belongs to the class-II aminoacyl-tRNA synthetase family. Type-1 seryl-tRNA synthetase subfamily.</text>
</comment>
<dbReference type="UniPathway" id="UPA00906">
    <property type="reaction ID" value="UER00895"/>
</dbReference>
<feature type="binding site" evidence="12 14">
    <location>
        <begin position="265"/>
        <end position="267"/>
    </location>
    <ligand>
        <name>ATP</name>
        <dbReference type="ChEBI" id="CHEBI:30616"/>
    </ligand>
</feature>
<comment type="catalytic activity">
    <reaction evidence="11 12">
        <text>tRNA(Ser) + L-serine + ATP = L-seryl-tRNA(Ser) + AMP + diphosphate + H(+)</text>
        <dbReference type="Rhea" id="RHEA:12292"/>
        <dbReference type="Rhea" id="RHEA-COMP:9669"/>
        <dbReference type="Rhea" id="RHEA-COMP:9703"/>
        <dbReference type="ChEBI" id="CHEBI:15378"/>
        <dbReference type="ChEBI" id="CHEBI:30616"/>
        <dbReference type="ChEBI" id="CHEBI:33019"/>
        <dbReference type="ChEBI" id="CHEBI:33384"/>
        <dbReference type="ChEBI" id="CHEBI:78442"/>
        <dbReference type="ChEBI" id="CHEBI:78533"/>
        <dbReference type="ChEBI" id="CHEBI:456215"/>
        <dbReference type="EC" id="6.1.1.11"/>
    </reaction>
</comment>
<feature type="binding site" evidence="12">
    <location>
        <position position="388"/>
    </location>
    <ligand>
        <name>L-serine</name>
        <dbReference type="ChEBI" id="CHEBI:33384"/>
    </ligand>
</feature>
<keyword evidence="4 12" id="KW-0963">Cytoplasm</keyword>
<dbReference type="AlphaFoldDB" id="C6HYT1"/>
<sequence length="435" mass="49299">MLDRNRILKDPEAAARAFRARQTEIDLEGLLDLDGRWFEANREWERLRERRNALSSEIGKKKRAGEPTEELYAEVLRINEAIEASDTLRRELDRQREERWLLLPNIPDASVPVGQDENENVEIRRVGTPPSFSFAPRPHWEVGAGLGILDFDRAARMSGARFSILLGAGARLERALISFMLDCHTGPREGESAYRELSVPYMVLPESLLATGQLPKFREELFHMPADDLFLIPTAEVPVTNYYRGEILDEADLPVKFSAYTACFRREAGAAGKDTRGLIRQHQFDKVELVWLSTPESSMENLERLTRDATTILERLGLPYRVISLCTGDLGFSSAKTYDVEVWLPSQGRYREISSCSNFMDFQARRAQIRYRRTADRKVQLVHTLNGSALAVGRTLAAILENFQTEDGSVLVPEALHPYMGGLTRISPERASPHP</sequence>
<dbReference type="GO" id="GO:0005737">
    <property type="term" value="C:cytoplasm"/>
    <property type="evidence" value="ECO:0007669"/>
    <property type="project" value="UniProtKB-SubCell"/>
</dbReference>
<evidence type="ECO:0000256" key="4">
    <source>
        <dbReference type="ARBA" id="ARBA00022490"/>
    </source>
</evidence>
<dbReference type="Gene3D" id="3.30.930.10">
    <property type="entry name" value="Bira Bifunctional Protein, Domain 2"/>
    <property type="match status" value="1"/>
</dbReference>
<keyword evidence="7 12" id="KW-0067">ATP-binding</keyword>
<dbReference type="InterPro" id="IPR006195">
    <property type="entry name" value="aa-tRNA-synth_II"/>
</dbReference>